<proteinExistence type="inferred from homology"/>
<evidence type="ECO:0000256" key="2">
    <source>
        <dbReference type="ARBA" id="ARBA00022519"/>
    </source>
</evidence>
<evidence type="ECO:0000256" key="3">
    <source>
        <dbReference type="ARBA" id="ARBA00022692"/>
    </source>
</evidence>
<dbReference type="CDD" id="cd06257">
    <property type="entry name" value="DnaJ"/>
    <property type="match status" value="1"/>
</dbReference>
<keyword evidence="5 6" id="KW-0472">Membrane</keyword>
<dbReference type="InterPro" id="IPR001623">
    <property type="entry name" value="DnaJ_domain"/>
</dbReference>
<dbReference type="InterPro" id="IPR007791">
    <property type="entry name" value="DjlA_N"/>
</dbReference>
<dbReference type="AlphaFoldDB" id="A0A3B0ZWP4"/>
<dbReference type="SUPFAM" id="SSF158682">
    <property type="entry name" value="TerB-like"/>
    <property type="match status" value="1"/>
</dbReference>
<dbReference type="InterPro" id="IPR023749">
    <property type="entry name" value="DjlA"/>
</dbReference>
<feature type="domain" description="J" evidence="7">
    <location>
        <begin position="216"/>
        <end position="280"/>
    </location>
</feature>
<gene>
    <name evidence="8" type="ORF">MNBD_GAMMA20-1016</name>
</gene>
<dbReference type="Pfam" id="PF00226">
    <property type="entry name" value="DnaJ"/>
    <property type="match status" value="1"/>
</dbReference>
<keyword evidence="3 6" id="KW-0812">Transmembrane</keyword>
<dbReference type="Pfam" id="PF05099">
    <property type="entry name" value="TerB"/>
    <property type="match status" value="1"/>
</dbReference>
<keyword evidence="2" id="KW-0997">Cell inner membrane</keyword>
<reference evidence="8" key="1">
    <citation type="submission" date="2018-06" db="EMBL/GenBank/DDBJ databases">
        <authorList>
            <person name="Zhirakovskaya E."/>
        </authorList>
    </citation>
    <scope>NUCLEOTIDE SEQUENCE</scope>
</reference>
<dbReference type="PRINTS" id="PR00625">
    <property type="entry name" value="JDOMAIN"/>
</dbReference>
<evidence type="ECO:0000256" key="6">
    <source>
        <dbReference type="SAM" id="Phobius"/>
    </source>
</evidence>
<dbReference type="HAMAP" id="MF_01153">
    <property type="entry name" value="DjlA"/>
    <property type="match status" value="1"/>
</dbReference>
<dbReference type="InterPro" id="IPR050817">
    <property type="entry name" value="DjlA_DnaK_co-chaperone"/>
</dbReference>
<name>A0A3B0ZWP4_9ZZZZ</name>
<dbReference type="PROSITE" id="PS50076">
    <property type="entry name" value="DNAJ_2"/>
    <property type="match status" value="1"/>
</dbReference>
<keyword evidence="1" id="KW-1003">Cell membrane</keyword>
<dbReference type="CDD" id="cd07316">
    <property type="entry name" value="terB_like_DjlA"/>
    <property type="match status" value="1"/>
</dbReference>
<feature type="transmembrane region" description="Helical" evidence="6">
    <location>
        <begin position="22"/>
        <end position="44"/>
    </location>
</feature>
<dbReference type="GO" id="GO:0051087">
    <property type="term" value="F:protein-folding chaperone binding"/>
    <property type="evidence" value="ECO:0007669"/>
    <property type="project" value="InterPro"/>
</dbReference>
<dbReference type="Gene3D" id="1.10.3680.10">
    <property type="entry name" value="TerB-like"/>
    <property type="match status" value="1"/>
</dbReference>
<dbReference type="InterPro" id="IPR036869">
    <property type="entry name" value="J_dom_sf"/>
</dbReference>
<accession>A0A3B0ZWP4</accession>
<organism evidence="8">
    <name type="scientific">hydrothermal vent metagenome</name>
    <dbReference type="NCBI Taxonomy" id="652676"/>
    <lineage>
        <taxon>unclassified sequences</taxon>
        <taxon>metagenomes</taxon>
        <taxon>ecological metagenomes</taxon>
    </lineage>
</organism>
<keyword evidence="4 6" id="KW-1133">Transmembrane helix</keyword>
<evidence type="ECO:0000313" key="8">
    <source>
        <dbReference type="EMBL" id="VAW97938.1"/>
    </source>
</evidence>
<sequence>MYNRALFLIYPSAGDAILLGKIIGGVFGYLITNNIWGILIGVFLGHQFDRGLSRSAGGFSSRWRVVNQARAQQAFFETTFSVMGHLAKADGRVSEQEIALARQVMTRMGLPEAARREAMRLFNQGKASDFDLDAALASFRSVTLGQRNLMQMFLEIQFFAAYADGSMDPDERHVLLHVCDLLGFSQTDFDRLDAMIQAEMHAFQDGGTSRGPSLEDAYAILNISEEATDSEVKKAYRRLMSQHHPDKLVAKGLPEEMMKLAQQKTHEIRIAYERIKETRGF</sequence>
<evidence type="ECO:0000256" key="1">
    <source>
        <dbReference type="ARBA" id="ARBA00022475"/>
    </source>
</evidence>
<evidence type="ECO:0000256" key="4">
    <source>
        <dbReference type="ARBA" id="ARBA00022989"/>
    </source>
</evidence>
<dbReference type="PANTHER" id="PTHR24074">
    <property type="entry name" value="CO-CHAPERONE PROTEIN DJLA"/>
    <property type="match status" value="1"/>
</dbReference>
<dbReference type="NCBIfam" id="NF006948">
    <property type="entry name" value="PRK09430.1"/>
    <property type="match status" value="1"/>
</dbReference>
<dbReference type="SMART" id="SM00271">
    <property type="entry name" value="DnaJ"/>
    <property type="match status" value="1"/>
</dbReference>
<dbReference type="InterPro" id="IPR029024">
    <property type="entry name" value="TerB-like"/>
</dbReference>
<dbReference type="EMBL" id="UOFU01000135">
    <property type="protein sequence ID" value="VAW97938.1"/>
    <property type="molecule type" value="Genomic_DNA"/>
</dbReference>
<dbReference type="SUPFAM" id="SSF46565">
    <property type="entry name" value="Chaperone J-domain"/>
    <property type="match status" value="1"/>
</dbReference>
<evidence type="ECO:0000256" key="5">
    <source>
        <dbReference type="ARBA" id="ARBA00023136"/>
    </source>
</evidence>
<dbReference type="Gene3D" id="1.10.287.110">
    <property type="entry name" value="DnaJ domain"/>
    <property type="match status" value="1"/>
</dbReference>
<evidence type="ECO:0000259" key="7">
    <source>
        <dbReference type="PROSITE" id="PS50076"/>
    </source>
</evidence>
<protein>
    <submittedName>
        <fullName evidence="8">DnaJ-like protein DjlA</fullName>
    </submittedName>
</protein>